<accession>A0A2C6MAS1</accession>
<dbReference type="PANTHER" id="PTHR36558:SF1">
    <property type="entry name" value="RESTRICTION ENDONUCLEASE DOMAIN-CONTAINING PROTEIN-RELATED"/>
    <property type="match status" value="1"/>
</dbReference>
<gene>
    <name evidence="2" type="ORF">P378_18105</name>
</gene>
<sequence>MAIIPTKQERYSYLDYKDWPTDNHWELIEGVPFAMVPAPSTEHQLISGNLFFTIKGHLKSSKKDCIVFYSPYNVLLPEEGESEENCSTVVQPDLLVVCDRTKIKEKYCVGAPDWIIEISSPSSPSMDYVKKLHLYEKHGVREYWIINPQKKHIMIFRLKENGEYDVPEIYIESGVVKVSIFEGFEIKTEDVFV</sequence>
<evidence type="ECO:0000313" key="3">
    <source>
        <dbReference type="Proteomes" id="UP000222564"/>
    </source>
</evidence>
<dbReference type="CDD" id="cd06260">
    <property type="entry name" value="DUF820-like"/>
    <property type="match status" value="1"/>
</dbReference>
<dbReference type="Gene3D" id="3.90.1570.10">
    <property type="entry name" value="tt1808, chain A"/>
    <property type="match status" value="1"/>
</dbReference>
<evidence type="ECO:0000259" key="1">
    <source>
        <dbReference type="Pfam" id="PF05685"/>
    </source>
</evidence>
<keyword evidence="3" id="KW-1185">Reference proteome</keyword>
<dbReference type="Pfam" id="PF05685">
    <property type="entry name" value="Uma2"/>
    <property type="match status" value="1"/>
</dbReference>
<proteinExistence type="predicted"/>
<reference evidence="2 3" key="1">
    <citation type="submission" date="2013-09" db="EMBL/GenBank/DDBJ databases">
        <title>Biodegradation of hydrocarbons in the deep terrestrial subsurface : characterization of a microbial consortium composed of two Desulfotomaculum species originating from a deep geological formation.</title>
        <authorList>
            <person name="Aullo T."/>
            <person name="Berlendis S."/>
            <person name="Lascourreges J.-F."/>
            <person name="Dessort D."/>
            <person name="Saint-Laurent S."/>
            <person name="Schraauwers B."/>
            <person name="Mas J."/>
            <person name="Magot M."/>
            <person name="Ranchou-Peyruse A."/>
        </authorList>
    </citation>
    <scope>NUCLEOTIDE SEQUENCE [LARGE SCALE GENOMIC DNA]</scope>
    <source>
        <strain evidence="2 3">Bs107</strain>
    </source>
</reference>
<comment type="caution">
    <text evidence="2">The sequence shown here is derived from an EMBL/GenBank/DDBJ whole genome shotgun (WGS) entry which is preliminary data.</text>
</comment>
<dbReference type="RefSeq" id="WP_099083965.1">
    <property type="nucleotide sequence ID" value="NZ_AWQQ01000116.1"/>
</dbReference>
<dbReference type="PANTHER" id="PTHR36558">
    <property type="entry name" value="GLR1098 PROTEIN"/>
    <property type="match status" value="1"/>
</dbReference>
<dbReference type="InterPro" id="IPR012296">
    <property type="entry name" value="Nuclease_put_TT1808"/>
</dbReference>
<feature type="domain" description="Putative restriction endonuclease" evidence="1">
    <location>
        <begin position="15"/>
        <end position="187"/>
    </location>
</feature>
<protein>
    <recommendedName>
        <fullName evidence="1">Putative restriction endonuclease domain-containing protein</fullName>
    </recommendedName>
</protein>
<dbReference type="OrthoDB" id="9798254at2"/>
<dbReference type="InterPro" id="IPR011335">
    <property type="entry name" value="Restrct_endonuc-II-like"/>
</dbReference>
<dbReference type="InterPro" id="IPR008538">
    <property type="entry name" value="Uma2"/>
</dbReference>
<name>A0A2C6MAS1_9FIRM</name>
<dbReference type="EMBL" id="AWQQ01000116">
    <property type="protein sequence ID" value="PHJ37108.1"/>
    <property type="molecule type" value="Genomic_DNA"/>
</dbReference>
<dbReference type="AlphaFoldDB" id="A0A2C6MAS1"/>
<evidence type="ECO:0000313" key="2">
    <source>
        <dbReference type="EMBL" id="PHJ37108.1"/>
    </source>
</evidence>
<organism evidence="2 3">
    <name type="scientific">Desulforamulus profundi</name>
    <dbReference type="NCBI Taxonomy" id="1383067"/>
    <lineage>
        <taxon>Bacteria</taxon>
        <taxon>Bacillati</taxon>
        <taxon>Bacillota</taxon>
        <taxon>Clostridia</taxon>
        <taxon>Eubacteriales</taxon>
        <taxon>Peptococcaceae</taxon>
        <taxon>Desulforamulus</taxon>
    </lineage>
</organism>
<dbReference type="Proteomes" id="UP000222564">
    <property type="component" value="Unassembled WGS sequence"/>
</dbReference>
<dbReference type="SUPFAM" id="SSF52980">
    <property type="entry name" value="Restriction endonuclease-like"/>
    <property type="match status" value="1"/>
</dbReference>